<organism evidence="6 7">
    <name type="scientific">Candidatus Egerieimonas intestinavium</name>
    <dbReference type="NCBI Taxonomy" id="2840777"/>
    <lineage>
        <taxon>Bacteria</taxon>
        <taxon>Bacillati</taxon>
        <taxon>Bacillota</taxon>
        <taxon>Clostridia</taxon>
        <taxon>Lachnospirales</taxon>
        <taxon>Lachnospiraceae</taxon>
        <taxon>Lachnospiraceae incertae sedis</taxon>
        <taxon>Candidatus Egerieimonas</taxon>
    </lineage>
</organism>
<comment type="caution">
    <text evidence="6">The sequence shown here is derived from an EMBL/GenBank/DDBJ whole genome shotgun (WGS) entry which is preliminary data.</text>
</comment>
<dbReference type="Gene3D" id="3.40.50.300">
    <property type="entry name" value="P-loop containing nucleotide triphosphate hydrolases"/>
    <property type="match status" value="1"/>
</dbReference>
<protein>
    <submittedName>
        <fullName evidence="6">ABC transporter ATP-binding protein</fullName>
    </submittedName>
</protein>
<evidence type="ECO:0000313" key="6">
    <source>
        <dbReference type="EMBL" id="HIR91892.1"/>
    </source>
</evidence>
<sequence length="222" mass="24862">MEITIEHLSKNYGRHKVLEDVTLSIPQGMFGLLGGNGSGKTTLMRILATVLDPTGGRVQINGVDLKEKRDIRRIVGYLPQEFSMYPRMSVYSALDYLGLLAELPAKVRRERIQGLLEQVNLEQERSKPFGRLSGGMRRRFGIAQALLNDPQVLILDEPTAGLDPDERLRFYRLLRQLSAGRIILMSTHVAADIEATCQRAAFLSAGRVVFQGETKNLKEIRG</sequence>
<comment type="similarity">
    <text evidence="1">Belongs to the ABC transporter superfamily.</text>
</comment>
<dbReference type="PROSITE" id="PS00211">
    <property type="entry name" value="ABC_TRANSPORTER_1"/>
    <property type="match status" value="1"/>
</dbReference>
<dbReference type="EMBL" id="DVHU01000007">
    <property type="protein sequence ID" value="HIR91892.1"/>
    <property type="molecule type" value="Genomic_DNA"/>
</dbReference>
<keyword evidence="3" id="KW-0547">Nucleotide-binding</keyword>
<dbReference type="CDD" id="cd03264">
    <property type="entry name" value="ABC_drug_resistance_like"/>
    <property type="match status" value="1"/>
</dbReference>
<evidence type="ECO:0000256" key="2">
    <source>
        <dbReference type="ARBA" id="ARBA00022448"/>
    </source>
</evidence>
<dbReference type="InterPro" id="IPR003439">
    <property type="entry name" value="ABC_transporter-like_ATP-bd"/>
</dbReference>
<evidence type="ECO:0000256" key="4">
    <source>
        <dbReference type="ARBA" id="ARBA00022840"/>
    </source>
</evidence>
<dbReference type="InterPro" id="IPR017871">
    <property type="entry name" value="ABC_transporter-like_CS"/>
</dbReference>
<keyword evidence="2" id="KW-0813">Transport</keyword>
<dbReference type="GO" id="GO:0016887">
    <property type="term" value="F:ATP hydrolysis activity"/>
    <property type="evidence" value="ECO:0007669"/>
    <property type="project" value="InterPro"/>
</dbReference>
<dbReference type="AlphaFoldDB" id="A0A9D1EH31"/>
<dbReference type="InterPro" id="IPR027417">
    <property type="entry name" value="P-loop_NTPase"/>
</dbReference>
<dbReference type="PROSITE" id="PS50893">
    <property type="entry name" value="ABC_TRANSPORTER_2"/>
    <property type="match status" value="1"/>
</dbReference>
<reference evidence="6" key="1">
    <citation type="submission" date="2020-10" db="EMBL/GenBank/DDBJ databases">
        <authorList>
            <person name="Gilroy R."/>
        </authorList>
    </citation>
    <scope>NUCLEOTIDE SEQUENCE</scope>
    <source>
        <strain evidence="6">ChiSxjej1B13-7041</strain>
    </source>
</reference>
<dbReference type="Pfam" id="PF00005">
    <property type="entry name" value="ABC_tran"/>
    <property type="match status" value="1"/>
</dbReference>
<reference evidence="6" key="2">
    <citation type="journal article" date="2021" name="PeerJ">
        <title>Extensive microbial diversity within the chicken gut microbiome revealed by metagenomics and culture.</title>
        <authorList>
            <person name="Gilroy R."/>
            <person name="Ravi A."/>
            <person name="Getino M."/>
            <person name="Pursley I."/>
            <person name="Horton D.L."/>
            <person name="Alikhan N.F."/>
            <person name="Baker D."/>
            <person name="Gharbi K."/>
            <person name="Hall N."/>
            <person name="Watson M."/>
            <person name="Adriaenssens E.M."/>
            <person name="Foster-Nyarko E."/>
            <person name="Jarju S."/>
            <person name="Secka A."/>
            <person name="Antonio M."/>
            <person name="Oren A."/>
            <person name="Chaudhuri R.R."/>
            <person name="La Ragione R."/>
            <person name="Hildebrand F."/>
            <person name="Pallen M.J."/>
        </authorList>
    </citation>
    <scope>NUCLEOTIDE SEQUENCE</scope>
    <source>
        <strain evidence="6">ChiSxjej1B13-7041</strain>
    </source>
</reference>
<evidence type="ECO:0000313" key="7">
    <source>
        <dbReference type="Proteomes" id="UP000886841"/>
    </source>
</evidence>
<accession>A0A9D1EH31</accession>
<evidence type="ECO:0000256" key="3">
    <source>
        <dbReference type="ARBA" id="ARBA00022741"/>
    </source>
</evidence>
<keyword evidence="4 6" id="KW-0067">ATP-binding</keyword>
<dbReference type="InterPro" id="IPR003593">
    <property type="entry name" value="AAA+_ATPase"/>
</dbReference>
<gene>
    <name evidence="6" type="ORF">IAB98_00540</name>
</gene>
<dbReference type="SMART" id="SM00382">
    <property type="entry name" value="AAA"/>
    <property type="match status" value="1"/>
</dbReference>
<evidence type="ECO:0000256" key="1">
    <source>
        <dbReference type="ARBA" id="ARBA00005417"/>
    </source>
</evidence>
<name>A0A9D1EH31_9FIRM</name>
<proteinExistence type="inferred from homology"/>
<dbReference type="PANTHER" id="PTHR43335:SF2">
    <property type="entry name" value="ABC TRANSPORTER, ATP-BINDING PROTEIN"/>
    <property type="match status" value="1"/>
</dbReference>
<dbReference type="GO" id="GO:0005524">
    <property type="term" value="F:ATP binding"/>
    <property type="evidence" value="ECO:0007669"/>
    <property type="project" value="UniProtKB-KW"/>
</dbReference>
<evidence type="ECO:0000259" key="5">
    <source>
        <dbReference type="PROSITE" id="PS50893"/>
    </source>
</evidence>
<feature type="domain" description="ABC transporter" evidence="5">
    <location>
        <begin position="3"/>
        <end position="220"/>
    </location>
</feature>
<dbReference type="PANTHER" id="PTHR43335">
    <property type="entry name" value="ABC TRANSPORTER, ATP-BINDING PROTEIN"/>
    <property type="match status" value="1"/>
</dbReference>
<dbReference type="SUPFAM" id="SSF52540">
    <property type="entry name" value="P-loop containing nucleoside triphosphate hydrolases"/>
    <property type="match status" value="1"/>
</dbReference>
<dbReference type="Proteomes" id="UP000886841">
    <property type="component" value="Unassembled WGS sequence"/>
</dbReference>